<dbReference type="PROSITE" id="PS51186">
    <property type="entry name" value="GNAT"/>
    <property type="match status" value="1"/>
</dbReference>
<proteinExistence type="predicted"/>
<dbReference type="eggNOG" id="COG3153">
    <property type="taxonomic scope" value="Bacteria"/>
</dbReference>
<evidence type="ECO:0000313" key="4">
    <source>
        <dbReference type="Proteomes" id="UP000019489"/>
    </source>
</evidence>
<evidence type="ECO:0000256" key="1">
    <source>
        <dbReference type="SAM" id="MobiDB-lite"/>
    </source>
</evidence>
<reference evidence="3 4" key="1">
    <citation type="submission" date="2013-08" db="EMBL/GenBank/DDBJ databases">
        <title>Intrasporangium oryzae NRRL B-24470.</title>
        <authorList>
            <person name="Liu H."/>
            <person name="Wang G."/>
        </authorList>
    </citation>
    <scope>NUCLEOTIDE SEQUENCE [LARGE SCALE GENOMIC DNA]</scope>
    <source>
        <strain evidence="3 4">NRRL B-24470</strain>
    </source>
</reference>
<keyword evidence="3" id="KW-0808">Transferase</keyword>
<sequence>MRELRPLTPGDVGDLLAPCAPCTFWQTRPHHGHDRPAEPERLRAALAAWVAEVTEDWGPPGYVAYVDGEPAGYVLHAPARLVPRLAAFPTAPSDPATLMLITAWTSPSVSGNGLRKVLVQAAAKDALRHQARSLDAIAARPLAVARHACVLEVAPLEKLGFRVERDHPAYPRLRLDLRTVVTVKDEVTAFVSRAIARIPGARPAPETHPDGATRAREALSRRSRHR</sequence>
<dbReference type="Pfam" id="PF00583">
    <property type="entry name" value="Acetyltransf_1"/>
    <property type="match status" value="1"/>
</dbReference>
<dbReference type="PATRIC" id="fig|1386089.3.peg.2721"/>
<dbReference type="SUPFAM" id="SSF55729">
    <property type="entry name" value="Acyl-CoA N-acyltransferases (Nat)"/>
    <property type="match status" value="1"/>
</dbReference>
<name>W9G6W9_9MICO</name>
<feature type="domain" description="N-acetyltransferase" evidence="2">
    <location>
        <begin position="2"/>
        <end position="178"/>
    </location>
</feature>
<dbReference type="Proteomes" id="UP000019489">
    <property type="component" value="Unassembled WGS sequence"/>
</dbReference>
<dbReference type="OrthoDB" id="5242876at2"/>
<dbReference type="Gene3D" id="3.40.630.30">
    <property type="match status" value="1"/>
</dbReference>
<dbReference type="GO" id="GO:0016747">
    <property type="term" value="F:acyltransferase activity, transferring groups other than amino-acyl groups"/>
    <property type="evidence" value="ECO:0007669"/>
    <property type="project" value="InterPro"/>
</dbReference>
<protein>
    <submittedName>
        <fullName evidence="3">GCN5 family acetyltransferase</fullName>
    </submittedName>
</protein>
<accession>W9G6W9</accession>
<dbReference type="RefSeq" id="WP_034807006.1">
    <property type="nucleotide sequence ID" value="NZ_AWSA01000029.1"/>
</dbReference>
<dbReference type="InterPro" id="IPR016181">
    <property type="entry name" value="Acyl_CoA_acyltransferase"/>
</dbReference>
<comment type="caution">
    <text evidence="3">The sequence shown here is derived from an EMBL/GenBank/DDBJ whole genome shotgun (WGS) entry which is preliminary data.</text>
</comment>
<evidence type="ECO:0000259" key="2">
    <source>
        <dbReference type="PROSITE" id="PS51186"/>
    </source>
</evidence>
<keyword evidence="4" id="KW-1185">Reference proteome</keyword>
<feature type="region of interest" description="Disordered" evidence="1">
    <location>
        <begin position="200"/>
        <end position="226"/>
    </location>
</feature>
<organism evidence="3 4">
    <name type="scientific">Intrasporangium oryzae NRRL B-24470</name>
    <dbReference type="NCBI Taxonomy" id="1386089"/>
    <lineage>
        <taxon>Bacteria</taxon>
        <taxon>Bacillati</taxon>
        <taxon>Actinomycetota</taxon>
        <taxon>Actinomycetes</taxon>
        <taxon>Micrococcales</taxon>
        <taxon>Intrasporangiaceae</taxon>
        <taxon>Intrasporangium</taxon>
    </lineage>
</organism>
<evidence type="ECO:0000313" key="3">
    <source>
        <dbReference type="EMBL" id="EWT01017.1"/>
    </source>
</evidence>
<dbReference type="STRING" id="1386089.N865_11930"/>
<dbReference type="InterPro" id="IPR000182">
    <property type="entry name" value="GNAT_dom"/>
</dbReference>
<feature type="compositionally biased region" description="Basic and acidic residues" evidence="1">
    <location>
        <begin position="205"/>
        <end position="220"/>
    </location>
</feature>
<gene>
    <name evidence="3" type="ORF">N865_11930</name>
</gene>
<dbReference type="AlphaFoldDB" id="W9G6W9"/>
<dbReference type="EMBL" id="AWSA01000029">
    <property type="protein sequence ID" value="EWT01017.1"/>
    <property type="molecule type" value="Genomic_DNA"/>
</dbReference>